<evidence type="ECO:0000256" key="3">
    <source>
        <dbReference type="ARBA" id="ARBA00012922"/>
    </source>
</evidence>
<evidence type="ECO:0000256" key="1">
    <source>
        <dbReference type="ARBA" id="ARBA00001311"/>
    </source>
</evidence>
<dbReference type="Gene3D" id="3.90.1300.10">
    <property type="entry name" value="Amidase signature (AS) domain"/>
    <property type="match status" value="1"/>
</dbReference>
<feature type="domain" description="Amidase" evidence="7">
    <location>
        <begin position="100"/>
        <end position="554"/>
    </location>
</feature>
<dbReference type="InParanoid" id="D8QHR5"/>
<evidence type="ECO:0000256" key="5">
    <source>
        <dbReference type="PIRSR" id="PIRSR001221-1"/>
    </source>
</evidence>
<comment type="similarity">
    <text evidence="2">Belongs to the amidase family.</text>
</comment>
<dbReference type="PANTHER" id="PTHR46072">
    <property type="entry name" value="AMIDASE-RELATED-RELATED"/>
    <property type="match status" value="1"/>
</dbReference>
<proteinExistence type="inferred from homology"/>
<evidence type="ECO:0000313" key="9">
    <source>
        <dbReference type="Proteomes" id="UP000007431"/>
    </source>
</evidence>
<evidence type="ECO:0000259" key="7">
    <source>
        <dbReference type="Pfam" id="PF01425"/>
    </source>
</evidence>
<gene>
    <name evidence="8" type="ORF">SCHCODRAFT_70724</name>
</gene>
<feature type="binding site" evidence="6">
    <location>
        <begin position="251"/>
        <end position="254"/>
    </location>
    <ligand>
        <name>substrate</name>
    </ligand>
</feature>
<keyword evidence="9" id="KW-1185">Reference proteome</keyword>
<comment type="catalytic activity">
    <reaction evidence="1">
        <text>a monocarboxylic acid amide + H2O = a monocarboxylate + NH4(+)</text>
        <dbReference type="Rhea" id="RHEA:12020"/>
        <dbReference type="ChEBI" id="CHEBI:15377"/>
        <dbReference type="ChEBI" id="CHEBI:28938"/>
        <dbReference type="ChEBI" id="CHEBI:35757"/>
        <dbReference type="ChEBI" id="CHEBI:83628"/>
        <dbReference type="EC" id="3.5.1.4"/>
    </reaction>
</comment>
<dbReference type="InterPro" id="IPR020556">
    <property type="entry name" value="Amidase_CS"/>
</dbReference>
<sequence length="580" mass="63374">MPNDFPSALDSAAPVLEKTKDWTEIAAAKRAARDALIPEAWRLPDKPEYTDETSPAYLLDVTGVPASCGILTADELTITDAPADEILRNVHSGKWTARAVAEAFCKRAAVAQQLVNCLTEICFDDALKRADELDTIFKETGKPVGPLHGLPVSLKDCFKVKGLDTTVGYVAWCNEPMEEESLLTSILRETGAVVYCKTNVPTAMMIAETYNNVWNRTLNPYNRRLSPGGSSGGEAALLAMKGAPLGVGTDIGGSIRIPGTCAGLYTLRPSLGRFPTLGARSGMAGQEAIHSVNGPMSRSLSALSTFASAVVSTQPWLRDPKSVPIPWRPITLPERLCFGLIADDGVVRPNPPVRRALAATVSALRAAGHTVIDLPPLDHAGGDDLRRQCFLADGGTSIKKVIEEGKEPWPLGLREYGEKGTPHPTTYEMWQIHLKRTAWCQRYLAHWAATRERTGTGRPIDGIIMPTAPYAAIRQCVDKWEYVGYTAVWNVLDWSAATVPVLRADPAKDPAELEYAPRNILDEHAWKEYVPEEYEGGPVSVQVVGQRLEEEKVLALCEVVERSLREAGYRYEEIFGESSK</sequence>
<feature type="active site" description="Charge relay system" evidence="5">
    <location>
        <position position="230"/>
    </location>
</feature>
<name>D8QHR5_SCHCM</name>
<dbReference type="PANTHER" id="PTHR46072:SF11">
    <property type="entry name" value="AMIDASE-RELATED"/>
    <property type="match status" value="1"/>
</dbReference>
<protein>
    <recommendedName>
        <fullName evidence="3">amidase</fullName>
        <ecNumber evidence="3">3.5.1.4</ecNumber>
    </recommendedName>
</protein>
<evidence type="ECO:0000256" key="6">
    <source>
        <dbReference type="PIRSR" id="PIRSR001221-2"/>
    </source>
</evidence>
<dbReference type="VEuPathDB" id="FungiDB:SCHCODRAFT_02641241"/>
<dbReference type="OMA" id="EPWRPEM"/>
<dbReference type="SUPFAM" id="SSF75304">
    <property type="entry name" value="Amidase signature (AS) enzymes"/>
    <property type="match status" value="1"/>
</dbReference>
<feature type="binding site" evidence="6">
    <location>
        <position position="204"/>
    </location>
    <ligand>
        <name>substrate</name>
    </ligand>
</feature>
<dbReference type="InterPro" id="IPR023631">
    <property type="entry name" value="Amidase_dom"/>
</dbReference>
<dbReference type="EC" id="3.5.1.4" evidence="3"/>
<feature type="binding site" evidence="6">
    <location>
        <position position="230"/>
    </location>
    <ligand>
        <name>substrate</name>
    </ligand>
</feature>
<dbReference type="PROSITE" id="PS00571">
    <property type="entry name" value="AMIDASES"/>
    <property type="match status" value="1"/>
</dbReference>
<dbReference type="Pfam" id="PF01425">
    <property type="entry name" value="Amidase"/>
    <property type="match status" value="1"/>
</dbReference>
<dbReference type="PIRSF" id="PIRSF001221">
    <property type="entry name" value="Amidase_fungi"/>
    <property type="match status" value="1"/>
</dbReference>
<dbReference type="STRING" id="578458.D8QHR5"/>
<organism evidence="9">
    <name type="scientific">Schizophyllum commune (strain H4-8 / FGSC 9210)</name>
    <name type="common">Split gill fungus</name>
    <dbReference type="NCBI Taxonomy" id="578458"/>
    <lineage>
        <taxon>Eukaryota</taxon>
        <taxon>Fungi</taxon>
        <taxon>Dikarya</taxon>
        <taxon>Basidiomycota</taxon>
        <taxon>Agaricomycotina</taxon>
        <taxon>Agaricomycetes</taxon>
        <taxon>Agaricomycetidae</taxon>
        <taxon>Agaricales</taxon>
        <taxon>Schizophyllaceae</taxon>
        <taxon>Schizophyllum</taxon>
    </lineage>
</organism>
<feature type="active site" description="Acyl-ester intermediate" evidence="5">
    <location>
        <position position="254"/>
    </location>
</feature>
<accession>D8QHR5</accession>
<evidence type="ECO:0000256" key="4">
    <source>
        <dbReference type="ARBA" id="ARBA00022801"/>
    </source>
</evidence>
<evidence type="ECO:0000256" key="2">
    <source>
        <dbReference type="ARBA" id="ARBA00009199"/>
    </source>
</evidence>
<evidence type="ECO:0000313" key="8">
    <source>
        <dbReference type="EMBL" id="EFI92977.1"/>
    </source>
</evidence>
<feature type="active site" description="Charge relay system" evidence="5">
    <location>
        <position position="155"/>
    </location>
</feature>
<dbReference type="Proteomes" id="UP000007431">
    <property type="component" value="Unassembled WGS sequence"/>
</dbReference>
<keyword evidence="4" id="KW-0378">Hydrolase</keyword>
<dbReference type="AlphaFoldDB" id="D8QHR5"/>
<dbReference type="EMBL" id="GL377312">
    <property type="protein sequence ID" value="EFI92977.1"/>
    <property type="molecule type" value="Genomic_DNA"/>
</dbReference>
<dbReference type="GO" id="GO:0004040">
    <property type="term" value="F:amidase activity"/>
    <property type="evidence" value="ECO:0007669"/>
    <property type="project" value="UniProtKB-EC"/>
</dbReference>
<reference evidence="8 9" key="1">
    <citation type="journal article" date="2010" name="Nat. Biotechnol.">
        <title>Genome sequence of the model mushroom Schizophyllum commune.</title>
        <authorList>
            <person name="Ohm R.A."/>
            <person name="de Jong J.F."/>
            <person name="Lugones L.G."/>
            <person name="Aerts A."/>
            <person name="Kothe E."/>
            <person name="Stajich J.E."/>
            <person name="de Vries R.P."/>
            <person name="Record E."/>
            <person name="Levasseur A."/>
            <person name="Baker S.E."/>
            <person name="Bartholomew K.A."/>
            <person name="Coutinho P.M."/>
            <person name="Erdmann S."/>
            <person name="Fowler T.J."/>
            <person name="Gathman A.C."/>
            <person name="Lombard V."/>
            <person name="Henrissat B."/>
            <person name="Knabe N."/>
            <person name="Kuees U."/>
            <person name="Lilly W.W."/>
            <person name="Lindquist E."/>
            <person name="Lucas S."/>
            <person name="Magnuson J.K."/>
            <person name="Piumi F."/>
            <person name="Raudaskoski M."/>
            <person name="Salamov A."/>
            <person name="Schmutz J."/>
            <person name="Schwarze F.W.M.R."/>
            <person name="vanKuyk P.A."/>
            <person name="Horton J.S."/>
            <person name="Grigoriev I.V."/>
            <person name="Woesten H.A.B."/>
        </authorList>
    </citation>
    <scope>NUCLEOTIDE SEQUENCE [LARGE SCALE GENOMIC DNA]</scope>
    <source>
        <strain evidence="9">H4-8 / FGSC 9210</strain>
    </source>
</reference>
<dbReference type="InterPro" id="IPR036928">
    <property type="entry name" value="AS_sf"/>
</dbReference>
<dbReference type="HOGENOM" id="CLU_009600_9_2_1"/>
<dbReference type="eggNOG" id="KOG1212">
    <property type="taxonomic scope" value="Eukaryota"/>
</dbReference>